<comment type="catalytic activity">
    <reaction evidence="3">
        <text>L-glutaminyl-[protein] + H2O = L-glutamyl-[protein] + NH4(+)</text>
        <dbReference type="Rhea" id="RHEA:16441"/>
        <dbReference type="Rhea" id="RHEA-COMP:10207"/>
        <dbReference type="Rhea" id="RHEA-COMP:10208"/>
        <dbReference type="ChEBI" id="CHEBI:15377"/>
        <dbReference type="ChEBI" id="CHEBI:28938"/>
        <dbReference type="ChEBI" id="CHEBI:29973"/>
        <dbReference type="ChEBI" id="CHEBI:30011"/>
        <dbReference type="EC" id="3.5.1.44"/>
    </reaction>
</comment>
<proteinExistence type="inferred from homology"/>
<dbReference type="Gene3D" id="3.30.1330.200">
    <property type="match status" value="1"/>
</dbReference>
<dbReference type="Proteomes" id="UP000199371">
    <property type="component" value="Unassembled WGS sequence"/>
</dbReference>
<dbReference type="GO" id="GO:0050568">
    <property type="term" value="F:protein-glutamine glutaminase activity"/>
    <property type="evidence" value="ECO:0007669"/>
    <property type="project" value="UniProtKB-UniRule"/>
</dbReference>
<dbReference type="AlphaFoldDB" id="A0A1H6JTG0"/>
<accession>A0A1H6JTG0</accession>
<comment type="similarity">
    <text evidence="3">Belongs to the CheD family.</text>
</comment>
<dbReference type="CDD" id="cd16352">
    <property type="entry name" value="CheD"/>
    <property type="match status" value="1"/>
</dbReference>
<dbReference type="InterPro" id="IPR011324">
    <property type="entry name" value="Cytotoxic_necrot_fac-like_cat"/>
</dbReference>
<reference evidence="5" key="1">
    <citation type="submission" date="2016-10" db="EMBL/GenBank/DDBJ databases">
        <authorList>
            <person name="Varghese N."/>
            <person name="Submissions S."/>
        </authorList>
    </citation>
    <scope>NUCLEOTIDE SEQUENCE [LARGE SCALE GENOMIC DNA]</scope>
    <source>
        <strain evidence="5">DSM 17616</strain>
    </source>
</reference>
<dbReference type="STRING" id="173990.SAMN05660691_00690"/>
<evidence type="ECO:0000313" key="5">
    <source>
        <dbReference type="Proteomes" id="UP000199371"/>
    </source>
</evidence>
<evidence type="ECO:0000313" key="4">
    <source>
        <dbReference type="EMBL" id="SEH65791.1"/>
    </source>
</evidence>
<comment type="function">
    <text evidence="3">Probably deamidates glutamine residues to glutamate on methyl-accepting chemotaxis receptors (MCPs), playing an important role in chemotaxis.</text>
</comment>
<keyword evidence="1 3" id="KW-0145">Chemotaxis</keyword>
<dbReference type="Pfam" id="PF03975">
    <property type="entry name" value="CheD"/>
    <property type="match status" value="1"/>
</dbReference>
<organism evidence="4 5">
    <name type="scientific">Rheinheimera pacifica</name>
    <dbReference type="NCBI Taxonomy" id="173990"/>
    <lineage>
        <taxon>Bacteria</taxon>
        <taxon>Pseudomonadati</taxon>
        <taxon>Pseudomonadota</taxon>
        <taxon>Gammaproteobacteria</taxon>
        <taxon>Chromatiales</taxon>
        <taxon>Chromatiaceae</taxon>
        <taxon>Rheinheimera</taxon>
    </lineage>
</organism>
<dbReference type="PANTHER" id="PTHR35147:SF3">
    <property type="entry name" value="CHEMORECEPTOR GLUTAMINE DEAMIDASE CHED 1-RELATED"/>
    <property type="match status" value="1"/>
</dbReference>
<protein>
    <recommendedName>
        <fullName evidence="3">Probable chemoreceptor glutamine deamidase CheD</fullName>
        <ecNumber evidence="3">3.5.1.44</ecNumber>
    </recommendedName>
</protein>
<name>A0A1H6JTG0_9GAMM</name>
<evidence type="ECO:0000256" key="3">
    <source>
        <dbReference type="HAMAP-Rule" id="MF_01440"/>
    </source>
</evidence>
<dbReference type="EC" id="3.5.1.44" evidence="3"/>
<dbReference type="InterPro" id="IPR005659">
    <property type="entry name" value="Chemorcpt_Glu_NH3ase_CheD"/>
</dbReference>
<dbReference type="OrthoDB" id="9807202at2"/>
<dbReference type="InterPro" id="IPR038592">
    <property type="entry name" value="CheD-like_sf"/>
</dbReference>
<dbReference type="GO" id="GO:0006935">
    <property type="term" value="P:chemotaxis"/>
    <property type="evidence" value="ECO:0007669"/>
    <property type="project" value="UniProtKB-UniRule"/>
</dbReference>
<gene>
    <name evidence="3" type="primary">cheD</name>
    <name evidence="4" type="ORF">SAMN05660691_00690</name>
</gene>
<keyword evidence="2 3" id="KW-0378">Hydrolase</keyword>
<dbReference type="EMBL" id="FNXF01000002">
    <property type="protein sequence ID" value="SEH65791.1"/>
    <property type="molecule type" value="Genomic_DNA"/>
</dbReference>
<evidence type="ECO:0000256" key="2">
    <source>
        <dbReference type="ARBA" id="ARBA00022801"/>
    </source>
</evidence>
<dbReference type="SUPFAM" id="SSF64438">
    <property type="entry name" value="CNF1/YfiH-like putative cysteine hydrolases"/>
    <property type="match status" value="1"/>
</dbReference>
<sequence length="162" mass="18367">MTPVLPEREIFLQPGEFYFGQAPARIRTLLGSCVAITLWHPRLLIGGMCHYMLPRRNRHQHGLSGKYADEAMQLFQQQAHHYGTRMQEYQIKLFGGGNMFLPASYSAYADVALNNITAGHMLLAQYGLTLTAQDLGLTGHRTVIFDLTDGHVWVKHQRLQES</sequence>
<dbReference type="RefSeq" id="WP_092790245.1">
    <property type="nucleotide sequence ID" value="NZ_FNXF01000002.1"/>
</dbReference>
<evidence type="ECO:0000256" key="1">
    <source>
        <dbReference type="ARBA" id="ARBA00022500"/>
    </source>
</evidence>
<dbReference type="PANTHER" id="PTHR35147">
    <property type="entry name" value="CHEMORECEPTOR GLUTAMINE DEAMIDASE CHED-RELATED"/>
    <property type="match status" value="1"/>
</dbReference>
<dbReference type="HAMAP" id="MF_01440">
    <property type="entry name" value="CheD"/>
    <property type="match status" value="1"/>
</dbReference>
<keyword evidence="5" id="KW-1185">Reference proteome</keyword>